<name>A0A392Q3B3_9FABA</name>
<dbReference type="AlphaFoldDB" id="A0A392Q3B3"/>
<evidence type="ECO:0000313" key="2">
    <source>
        <dbReference type="Proteomes" id="UP000265520"/>
    </source>
</evidence>
<reference evidence="1 2" key="1">
    <citation type="journal article" date="2018" name="Front. Plant Sci.">
        <title>Red Clover (Trifolium pratense) and Zigzag Clover (T. medium) - A Picture of Genomic Similarities and Differences.</title>
        <authorList>
            <person name="Dluhosova J."/>
            <person name="Istvanek J."/>
            <person name="Nedelnik J."/>
            <person name="Repkova J."/>
        </authorList>
    </citation>
    <scope>NUCLEOTIDE SEQUENCE [LARGE SCALE GENOMIC DNA]</scope>
    <source>
        <strain evidence="2">cv. 10/8</strain>
        <tissue evidence="1">Leaf</tissue>
    </source>
</reference>
<dbReference type="Proteomes" id="UP000265520">
    <property type="component" value="Unassembled WGS sequence"/>
</dbReference>
<proteinExistence type="predicted"/>
<feature type="non-terminal residue" evidence="1">
    <location>
        <position position="132"/>
    </location>
</feature>
<accession>A0A392Q3B3</accession>
<dbReference type="EMBL" id="LXQA010112249">
    <property type="protein sequence ID" value="MCI18893.1"/>
    <property type="molecule type" value="Genomic_DNA"/>
</dbReference>
<sequence>MNLLTLYGTTSSSCLQGINIWLTDGEKVAIRILEGCCAVVPEKQMEWFTGVCLACKHEVVVTTEAALWLRELKWIEGDPIEAAKVYSMGPPPIRSHWTISSTFYAHITPDVRMMPLGHFSIKEFAPKAGEYK</sequence>
<comment type="caution">
    <text evidence="1">The sequence shown here is derived from an EMBL/GenBank/DDBJ whole genome shotgun (WGS) entry which is preliminary data.</text>
</comment>
<organism evidence="1 2">
    <name type="scientific">Trifolium medium</name>
    <dbReference type="NCBI Taxonomy" id="97028"/>
    <lineage>
        <taxon>Eukaryota</taxon>
        <taxon>Viridiplantae</taxon>
        <taxon>Streptophyta</taxon>
        <taxon>Embryophyta</taxon>
        <taxon>Tracheophyta</taxon>
        <taxon>Spermatophyta</taxon>
        <taxon>Magnoliopsida</taxon>
        <taxon>eudicotyledons</taxon>
        <taxon>Gunneridae</taxon>
        <taxon>Pentapetalae</taxon>
        <taxon>rosids</taxon>
        <taxon>fabids</taxon>
        <taxon>Fabales</taxon>
        <taxon>Fabaceae</taxon>
        <taxon>Papilionoideae</taxon>
        <taxon>50 kb inversion clade</taxon>
        <taxon>NPAAA clade</taxon>
        <taxon>Hologalegina</taxon>
        <taxon>IRL clade</taxon>
        <taxon>Trifolieae</taxon>
        <taxon>Trifolium</taxon>
    </lineage>
</organism>
<protein>
    <submittedName>
        <fullName evidence="1">Uncharacterized protein</fullName>
    </submittedName>
</protein>
<evidence type="ECO:0000313" key="1">
    <source>
        <dbReference type="EMBL" id="MCI18893.1"/>
    </source>
</evidence>
<keyword evidence="2" id="KW-1185">Reference proteome</keyword>